<protein>
    <submittedName>
        <fullName evidence="1">Uncharacterized protein</fullName>
    </submittedName>
</protein>
<feature type="non-terminal residue" evidence="1">
    <location>
        <position position="22"/>
    </location>
</feature>
<dbReference type="AlphaFoldDB" id="A0A383F8E5"/>
<gene>
    <name evidence="1" type="ORF">METZ01_LOCUS517529</name>
</gene>
<proteinExistence type="predicted"/>
<evidence type="ECO:0000313" key="1">
    <source>
        <dbReference type="EMBL" id="SVE64675.1"/>
    </source>
</evidence>
<dbReference type="EMBL" id="UINC01231928">
    <property type="protein sequence ID" value="SVE64675.1"/>
    <property type="molecule type" value="Genomic_DNA"/>
</dbReference>
<organism evidence="1">
    <name type="scientific">marine metagenome</name>
    <dbReference type="NCBI Taxonomy" id="408172"/>
    <lineage>
        <taxon>unclassified sequences</taxon>
        <taxon>metagenomes</taxon>
        <taxon>ecological metagenomes</taxon>
    </lineage>
</organism>
<name>A0A383F8E5_9ZZZZ</name>
<sequence>MSHKFPVTIREVENLWIPLSDG</sequence>
<reference evidence="1" key="1">
    <citation type="submission" date="2018-05" db="EMBL/GenBank/DDBJ databases">
        <authorList>
            <person name="Lanie J.A."/>
            <person name="Ng W.-L."/>
            <person name="Kazmierczak K.M."/>
            <person name="Andrzejewski T.M."/>
            <person name="Davidsen T.M."/>
            <person name="Wayne K.J."/>
            <person name="Tettelin H."/>
            <person name="Glass J.I."/>
            <person name="Rusch D."/>
            <person name="Podicherti R."/>
            <person name="Tsui H.-C.T."/>
            <person name="Winkler M.E."/>
        </authorList>
    </citation>
    <scope>NUCLEOTIDE SEQUENCE</scope>
</reference>
<accession>A0A383F8E5</accession>